<feature type="transmembrane region" description="Helical" evidence="7">
    <location>
        <begin position="232"/>
        <end position="254"/>
    </location>
</feature>
<dbReference type="PROSITE" id="PS50850">
    <property type="entry name" value="MFS"/>
    <property type="match status" value="1"/>
</dbReference>
<keyword evidence="4 7" id="KW-1133">Transmembrane helix</keyword>
<dbReference type="Gene3D" id="1.20.1250.20">
    <property type="entry name" value="MFS general substrate transporter like domains"/>
    <property type="match status" value="2"/>
</dbReference>
<keyword evidence="2" id="KW-0813">Transport</keyword>
<keyword evidence="3 7" id="KW-0812">Transmembrane</keyword>
<keyword evidence="5 7" id="KW-0472">Membrane</keyword>
<dbReference type="GO" id="GO:1905135">
    <property type="term" value="P:biotin import across plasma membrane"/>
    <property type="evidence" value="ECO:0007669"/>
    <property type="project" value="TreeGrafter"/>
</dbReference>
<gene>
    <name evidence="9" type="ORF">LRAMOSA05562</name>
</gene>
<evidence type="ECO:0000256" key="4">
    <source>
        <dbReference type="ARBA" id="ARBA00022989"/>
    </source>
</evidence>
<feature type="transmembrane region" description="Helical" evidence="7">
    <location>
        <begin position="140"/>
        <end position="159"/>
    </location>
</feature>
<evidence type="ECO:0000256" key="1">
    <source>
        <dbReference type="ARBA" id="ARBA00004141"/>
    </source>
</evidence>
<dbReference type="InterPro" id="IPR011701">
    <property type="entry name" value="MFS"/>
</dbReference>
<feature type="transmembrane region" description="Helical" evidence="7">
    <location>
        <begin position="477"/>
        <end position="497"/>
    </location>
</feature>
<dbReference type="PANTHER" id="PTHR43791">
    <property type="entry name" value="PERMEASE-RELATED"/>
    <property type="match status" value="1"/>
</dbReference>
<name>A0A077X1L4_9FUNG</name>
<feature type="transmembrane region" description="Helical" evidence="7">
    <location>
        <begin position="437"/>
        <end position="465"/>
    </location>
</feature>
<evidence type="ECO:0000256" key="7">
    <source>
        <dbReference type="SAM" id="Phobius"/>
    </source>
</evidence>
<dbReference type="OrthoDB" id="2985014at2759"/>
<feature type="transmembrane region" description="Helical" evidence="7">
    <location>
        <begin position="199"/>
        <end position="220"/>
    </location>
</feature>
<sequence>MATQTIAKSQQGPETDLGTQWPDIRQRTRSATSDKQTTTPEDDNSDTSIETTNVQEKALLRKLDWRIVPWIFILYFLSVEDRANVGYAMTMNKQEGHDLATTAGLSGQENNIGLGLFYVAYIVFEVPSNLIMARVNPAYWIARIMITWSIVTGCMATISQAWHFYLLRFLLGVFEAGFWPGITYYTTLWYRPNEISSRIGVTYLAGPASGAFGGLISAAVQLIDTRGNLYGWQWLFLISGVISVIFGVATIFYLPSKPETSKHFLTEEERLLIRERLALTEEEAAIEDNNEEDKKKNIFSSADLAEVKRQLMDYKVWLFCVLYFTPVMAATSLGYFIPKIVQEIGTYTSIQVSLMSIPPYVFGGIMVYVLTRCSDHFHDRGWFIIGCSTAAFVGFCILSFAGPLGARYFGLMVVAGGTYPTVPLSMAWTANSKEDGVAVASATGIVSSVANFGALICTFALYSGWPSDAPRYVGSNMINGGAMLLAALSAVVLKLNLHKLNKQMEELEENTGKRKYLL</sequence>
<evidence type="ECO:0000256" key="3">
    <source>
        <dbReference type="ARBA" id="ARBA00022692"/>
    </source>
</evidence>
<dbReference type="AlphaFoldDB" id="A0A077X1L4"/>
<evidence type="ECO:0000259" key="8">
    <source>
        <dbReference type="PROSITE" id="PS50850"/>
    </source>
</evidence>
<evidence type="ECO:0000313" key="9">
    <source>
        <dbReference type="EMBL" id="CDS13384.1"/>
    </source>
</evidence>
<dbReference type="GO" id="GO:0005886">
    <property type="term" value="C:plasma membrane"/>
    <property type="evidence" value="ECO:0007669"/>
    <property type="project" value="TreeGrafter"/>
</dbReference>
<feature type="transmembrane region" description="Helical" evidence="7">
    <location>
        <begin position="408"/>
        <end position="430"/>
    </location>
</feature>
<evidence type="ECO:0000256" key="6">
    <source>
        <dbReference type="SAM" id="MobiDB-lite"/>
    </source>
</evidence>
<comment type="subcellular location">
    <subcellularLocation>
        <location evidence="1">Membrane</location>
        <topology evidence="1">Multi-pass membrane protein</topology>
    </subcellularLocation>
</comment>
<feature type="transmembrane region" description="Helical" evidence="7">
    <location>
        <begin position="349"/>
        <end position="370"/>
    </location>
</feature>
<organism evidence="9">
    <name type="scientific">Lichtheimia ramosa</name>
    <dbReference type="NCBI Taxonomy" id="688394"/>
    <lineage>
        <taxon>Eukaryota</taxon>
        <taxon>Fungi</taxon>
        <taxon>Fungi incertae sedis</taxon>
        <taxon>Mucoromycota</taxon>
        <taxon>Mucoromycotina</taxon>
        <taxon>Mucoromycetes</taxon>
        <taxon>Mucorales</taxon>
        <taxon>Lichtheimiaceae</taxon>
        <taxon>Lichtheimia</taxon>
    </lineage>
</organism>
<dbReference type="InterPro" id="IPR036259">
    <property type="entry name" value="MFS_trans_sf"/>
</dbReference>
<accession>A0A077X1L4</accession>
<dbReference type="Pfam" id="PF07690">
    <property type="entry name" value="MFS_1"/>
    <property type="match status" value="1"/>
</dbReference>
<dbReference type="SUPFAM" id="SSF103473">
    <property type="entry name" value="MFS general substrate transporter"/>
    <property type="match status" value="1"/>
</dbReference>
<dbReference type="GO" id="GO:0015295">
    <property type="term" value="F:solute:proton symporter activity"/>
    <property type="evidence" value="ECO:0007669"/>
    <property type="project" value="TreeGrafter"/>
</dbReference>
<feature type="transmembrane region" description="Helical" evidence="7">
    <location>
        <begin position="316"/>
        <end position="337"/>
    </location>
</feature>
<proteinExistence type="predicted"/>
<feature type="compositionally biased region" description="Polar residues" evidence="6">
    <location>
        <begin position="29"/>
        <end position="39"/>
    </location>
</feature>
<evidence type="ECO:0000256" key="5">
    <source>
        <dbReference type="ARBA" id="ARBA00023136"/>
    </source>
</evidence>
<dbReference type="FunFam" id="1.20.1250.20:FF:000018">
    <property type="entry name" value="MFS transporter permease"/>
    <property type="match status" value="1"/>
</dbReference>
<feature type="transmembrane region" description="Helical" evidence="7">
    <location>
        <begin position="382"/>
        <end position="402"/>
    </location>
</feature>
<feature type="compositionally biased region" description="Polar residues" evidence="6">
    <location>
        <begin position="1"/>
        <end position="13"/>
    </location>
</feature>
<dbReference type="InterPro" id="IPR020846">
    <property type="entry name" value="MFS_dom"/>
</dbReference>
<feature type="transmembrane region" description="Helical" evidence="7">
    <location>
        <begin position="165"/>
        <end position="187"/>
    </location>
</feature>
<dbReference type="GO" id="GO:1901604">
    <property type="term" value="F:dethiobiotin transmembrane transporter activity"/>
    <property type="evidence" value="ECO:0007669"/>
    <property type="project" value="TreeGrafter"/>
</dbReference>
<feature type="region of interest" description="Disordered" evidence="6">
    <location>
        <begin position="1"/>
        <end position="50"/>
    </location>
</feature>
<dbReference type="GO" id="GO:0015225">
    <property type="term" value="F:biotin transmembrane transporter activity"/>
    <property type="evidence" value="ECO:0007669"/>
    <property type="project" value="TreeGrafter"/>
</dbReference>
<protein>
    <recommendedName>
        <fullName evidence="8">Major facilitator superfamily (MFS) profile domain-containing protein</fullName>
    </recommendedName>
</protein>
<reference evidence="9" key="1">
    <citation type="journal article" date="2014" name="Genome Announc.">
        <title>De novo whole-genome sequence and genome annotation of Lichtheimia ramosa.</title>
        <authorList>
            <person name="Linde J."/>
            <person name="Schwartze V."/>
            <person name="Binder U."/>
            <person name="Lass-Florl C."/>
            <person name="Voigt K."/>
            <person name="Horn F."/>
        </authorList>
    </citation>
    <scope>NUCLEOTIDE SEQUENCE</scope>
    <source>
        <strain evidence="9">JMRC FSU:6197</strain>
    </source>
</reference>
<dbReference type="PANTHER" id="PTHR43791:SF33">
    <property type="entry name" value="VITAMIN H TRANSPORTER 1"/>
    <property type="match status" value="1"/>
</dbReference>
<dbReference type="EMBL" id="LK023379">
    <property type="protein sequence ID" value="CDS13384.1"/>
    <property type="molecule type" value="Genomic_DNA"/>
</dbReference>
<feature type="domain" description="Major facilitator superfamily (MFS) profile" evidence="8">
    <location>
        <begin position="67"/>
        <end position="498"/>
    </location>
</feature>
<evidence type="ECO:0000256" key="2">
    <source>
        <dbReference type="ARBA" id="ARBA00022448"/>
    </source>
</evidence>